<comment type="caution">
    <text evidence="1">The sequence shown here is derived from an EMBL/GenBank/DDBJ whole genome shotgun (WGS) entry which is preliminary data.</text>
</comment>
<organism evidence="1 2">
    <name type="scientific">Carboxylicivirga marina</name>
    <dbReference type="NCBI Taxonomy" id="2800988"/>
    <lineage>
        <taxon>Bacteria</taxon>
        <taxon>Pseudomonadati</taxon>
        <taxon>Bacteroidota</taxon>
        <taxon>Bacteroidia</taxon>
        <taxon>Marinilabiliales</taxon>
        <taxon>Marinilabiliaceae</taxon>
        <taxon>Carboxylicivirga</taxon>
    </lineage>
</organism>
<dbReference type="RefSeq" id="WP_200463898.1">
    <property type="nucleotide sequence ID" value="NZ_JAENRR010000008.1"/>
</dbReference>
<dbReference type="EMBL" id="JAENRR010000008">
    <property type="protein sequence ID" value="MBK3516667.1"/>
    <property type="molecule type" value="Genomic_DNA"/>
</dbReference>
<evidence type="ECO:0000313" key="1">
    <source>
        <dbReference type="EMBL" id="MBK3516667.1"/>
    </source>
</evidence>
<dbReference type="Gene3D" id="3.60.15.10">
    <property type="entry name" value="Ribonuclease Z/Hydroxyacylglutathione hydrolase-like"/>
    <property type="match status" value="1"/>
</dbReference>
<reference evidence="1 2" key="1">
    <citation type="submission" date="2021-01" db="EMBL/GenBank/DDBJ databases">
        <title>Carboxyliciviraga sp.nov., isolated from coastal sediments.</title>
        <authorList>
            <person name="Lu D."/>
            <person name="Zhang T."/>
        </authorList>
    </citation>
    <scope>NUCLEOTIDE SEQUENCE [LARGE SCALE GENOMIC DNA]</scope>
    <source>
        <strain evidence="1 2">N1Y132</strain>
    </source>
</reference>
<gene>
    <name evidence="1" type="ORF">JIV24_04880</name>
</gene>
<dbReference type="Proteomes" id="UP000605676">
    <property type="component" value="Unassembled WGS sequence"/>
</dbReference>
<protein>
    <submittedName>
        <fullName evidence="1">Uncharacterized protein</fullName>
    </submittedName>
</protein>
<sequence length="59" mass="7168">MTKKKKKKPTFEETDEYDQMIIDFTNGTRKPKNKEEQRLYDQIQEIKRKGGTVWIPHEI</sequence>
<dbReference type="InterPro" id="IPR036866">
    <property type="entry name" value="RibonucZ/Hydroxyglut_hydro"/>
</dbReference>
<evidence type="ECO:0000313" key="2">
    <source>
        <dbReference type="Proteomes" id="UP000605676"/>
    </source>
</evidence>
<name>A0ABS1HGH1_9BACT</name>
<proteinExistence type="predicted"/>
<keyword evidence="2" id="KW-1185">Reference proteome</keyword>
<accession>A0ABS1HGH1</accession>